<keyword evidence="2" id="KW-1185">Reference proteome</keyword>
<dbReference type="AlphaFoldDB" id="A0A517R8E9"/>
<accession>A0A517R8E9</accession>
<sequence>MELTYTQLKIVEQLLSALAGEPSREFTYVTEWLGYLPFGQYHWIEVAGQDLSTTFPTEWQFSDLEALERAGHLCRVSEWQNPNDELHRRIIYEIRKI</sequence>
<gene>
    <name evidence="1" type="ORF">Pan241w_02120</name>
</gene>
<evidence type="ECO:0000313" key="2">
    <source>
        <dbReference type="Proteomes" id="UP000317171"/>
    </source>
</evidence>
<dbReference type="KEGG" id="gaz:Pan241w_02120"/>
<dbReference type="Proteomes" id="UP000317171">
    <property type="component" value="Chromosome"/>
</dbReference>
<dbReference type="RefSeq" id="WP_198000250.1">
    <property type="nucleotide sequence ID" value="NZ_CP036269.1"/>
</dbReference>
<evidence type="ECO:0000313" key="1">
    <source>
        <dbReference type="EMBL" id="QDT40156.1"/>
    </source>
</evidence>
<organism evidence="1 2">
    <name type="scientific">Gimesia alba</name>
    <dbReference type="NCBI Taxonomy" id="2527973"/>
    <lineage>
        <taxon>Bacteria</taxon>
        <taxon>Pseudomonadati</taxon>
        <taxon>Planctomycetota</taxon>
        <taxon>Planctomycetia</taxon>
        <taxon>Planctomycetales</taxon>
        <taxon>Planctomycetaceae</taxon>
        <taxon>Gimesia</taxon>
    </lineage>
</organism>
<name>A0A517R8E9_9PLAN</name>
<reference evidence="1 2" key="1">
    <citation type="submission" date="2019-02" db="EMBL/GenBank/DDBJ databases">
        <title>Deep-cultivation of Planctomycetes and their phenomic and genomic characterization uncovers novel biology.</title>
        <authorList>
            <person name="Wiegand S."/>
            <person name="Jogler M."/>
            <person name="Boedeker C."/>
            <person name="Pinto D."/>
            <person name="Vollmers J."/>
            <person name="Rivas-Marin E."/>
            <person name="Kohn T."/>
            <person name="Peeters S.H."/>
            <person name="Heuer A."/>
            <person name="Rast P."/>
            <person name="Oberbeckmann S."/>
            <person name="Bunk B."/>
            <person name="Jeske O."/>
            <person name="Meyerdierks A."/>
            <person name="Storesund J.E."/>
            <person name="Kallscheuer N."/>
            <person name="Luecker S."/>
            <person name="Lage O.M."/>
            <person name="Pohl T."/>
            <person name="Merkel B.J."/>
            <person name="Hornburger P."/>
            <person name="Mueller R.-W."/>
            <person name="Bruemmer F."/>
            <person name="Labrenz M."/>
            <person name="Spormann A.M."/>
            <person name="Op den Camp H."/>
            <person name="Overmann J."/>
            <person name="Amann R."/>
            <person name="Jetten M.S.M."/>
            <person name="Mascher T."/>
            <person name="Medema M.H."/>
            <person name="Devos D.P."/>
            <person name="Kaster A.-K."/>
            <person name="Ovreas L."/>
            <person name="Rohde M."/>
            <person name="Galperin M.Y."/>
            <person name="Jogler C."/>
        </authorList>
    </citation>
    <scope>NUCLEOTIDE SEQUENCE [LARGE SCALE GENOMIC DNA]</scope>
    <source>
        <strain evidence="1 2">Pan241w</strain>
    </source>
</reference>
<protein>
    <submittedName>
        <fullName evidence="1">Uncharacterized protein</fullName>
    </submittedName>
</protein>
<dbReference type="EMBL" id="CP036269">
    <property type="protein sequence ID" value="QDT40156.1"/>
    <property type="molecule type" value="Genomic_DNA"/>
</dbReference>
<proteinExistence type="predicted"/>